<proteinExistence type="predicted"/>
<evidence type="ECO:0000313" key="2">
    <source>
        <dbReference type="Proteomes" id="UP000485058"/>
    </source>
</evidence>
<keyword evidence="2" id="KW-1185">Reference proteome</keyword>
<organism evidence="1 2">
    <name type="scientific">Haematococcus lacustris</name>
    <name type="common">Green alga</name>
    <name type="synonym">Haematococcus pluvialis</name>
    <dbReference type="NCBI Taxonomy" id="44745"/>
    <lineage>
        <taxon>Eukaryota</taxon>
        <taxon>Viridiplantae</taxon>
        <taxon>Chlorophyta</taxon>
        <taxon>core chlorophytes</taxon>
        <taxon>Chlorophyceae</taxon>
        <taxon>CS clade</taxon>
        <taxon>Chlamydomonadales</taxon>
        <taxon>Haematococcaceae</taxon>
        <taxon>Haematococcus</taxon>
    </lineage>
</organism>
<feature type="non-terminal residue" evidence="1">
    <location>
        <position position="37"/>
    </location>
</feature>
<name>A0A699YN61_HAELA</name>
<evidence type="ECO:0000313" key="1">
    <source>
        <dbReference type="EMBL" id="GFH08234.1"/>
    </source>
</evidence>
<protein>
    <recommendedName>
        <fullName evidence="3">Protein kinase domain-containing protein</fullName>
    </recommendedName>
</protein>
<dbReference type="AlphaFoldDB" id="A0A699YN61"/>
<dbReference type="InterPro" id="IPR011009">
    <property type="entry name" value="Kinase-like_dom_sf"/>
</dbReference>
<gene>
    <name evidence="1" type="ORF">HaLaN_03165</name>
</gene>
<accession>A0A699YN61</accession>
<evidence type="ECO:0008006" key="3">
    <source>
        <dbReference type="Google" id="ProtNLM"/>
    </source>
</evidence>
<dbReference type="EMBL" id="BLLF01000147">
    <property type="protein sequence ID" value="GFH08234.1"/>
    <property type="molecule type" value="Genomic_DNA"/>
</dbReference>
<dbReference type="Gene3D" id="3.30.200.20">
    <property type="entry name" value="Phosphorylase Kinase, domain 1"/>
    <property type="match status" value="1"/>
</dbReference>
<reference evidence="1 2" key="1">
    <citation type="submission" date="2020-02" db="EMBL/GenBank/DDBJ databases">
        <title>Draft genome sequence of Haematococcus lacustris strain NIES-144.</title>
        <authorList>
            <person name="Morimoto D."/>
            <person name="Nakagawa S."/>
            <person name="Yoshida T."/>
            <person name="Sawayama S."/>
        </authorList>
    </citation>
    <scope>NUCLEOTIDE SEQUENCE [LARGE SCALE GENOMIC DNA]</scope>
    <source>
        <strain evidence="1 2">NIES-144</strain>
    </source>
</reference>
<feature type="non-terminal residue" evidence="1">
    <location>
        <position position="1"/>
    </location>
</feature>
<dbReference type="SUPFAM" id="SSF56112">
    <property type="entry name" value="Protein kinase-like (PK-like)"/>
    <property type="match status" value="1"/>
</dbReference>
<dbReference type="Proteomes" id="UP000485058">
    <property type="component" value="Unassembled WGS sequence"/>
</dbReference>
<sequence>MQCYEELEECGKGSYGKVVKVRCISDGHIYVLKKIEA</sequence>
<comment type="caution">
    <text evidence="1">The sequence shown here is derived from an EMBL/GenBank/DDBJ whole genome shotgun (WGS) entry which is preliminary data.</text>
</comment>